<evidence type="ECO:0000313" key="3">
    <source>
        <dbReference type="Proteomes" id="UP000308271"/>
    </source>
</evidence>
<evidence type="ECO:0000313" key="2">
    <source>
        <dbReference type="EMBL" id="TNJ40343.1"/>
    </source>
</evidence>
<dbReference type="EMBL" id="VDCH01000001">
    <property type="protein sequence ID" value="TNJ40343.1"/>
    <property type="molecule type" value="Genomic_DNA"/>
</dbReference>
<protein>
    <submittedName>
        <fullName evidence="2">Uncharacterized protein</fullName>
    </submittedName>
</protein>
<accession>A0A5C4S9V8</accession>
<proteinExistence type="predicted"/>
<organism evidence="2 3">
    <name type="scientific">Chlorobaculum thiosulfatiphilum</name>
    <name type="common">Chlorobium limicola f.sp. thiosulfatophilum</name>
    <dbReference type="NCBI Taxonomy" id="115852"/>
    <lineage>
        <taxon>Bacteria</taxon>
        <taxon>Pseudomonadati</taxon>
        <taxon>Chlorobiota</taxon>
        <taxon>Chlorobiia</taxon>
        <taxon>Chlorobiales</taxon>
        <taxon>Chlorobiaceae</taxon>
        <taxon>Chlorobaculum</taxon>
    </lineage>
</organism>
<comment type="caution">
    <text evidence="2">The sequence shown here is derived from an EMBL/GenBank/DDBJ whole genome shotgun (WGS) entry which is preliminary data.</text>
</comment>
<feature type="transmembrane region" description="Helical" evidence="1">
    <location>
        <begin position="51"/>
        <end position="72"/>
    </location>
</feature>
<keyword evidence="1" id="KW-0472">Membrane</keyword>
<keyword evidence="3" id="KW-1185">Reference proteome</keyword>
<evidence type="ECO:0000256" key="1">
    <source>
        <dbReference type="SAM" id="Phobius"/>
    </source>
</evidence>
<dbReference type="Proteomes" id="UP000308271">
    <property type="component" value="Unassembled WGS sequence"/>
</dbReference>
<dbReference type="AlphaFoldDB" id="A0A5C4S9V8"/>
<dbReference type="OrthoDB" id="10006508at2"/>
<gene>
    <name evidence="2" type="ORF">FGF66_00880</name>
</gene>
<name>A0A5C4S9V8_CHLTI</name>
<reference evidence="2 3" key="1">
    <citation type="submission" date="2019-05" db="EMBL/GenBank/DDBJ databases">
        <title>Draft Whole-Genome sequence of the green sulfur bacterium Chlorobaculum thiosulfatiphilum DSM 249.</title>
        <authorList>
            <person name="Meyer T.E."/>
            <person name="Kyndt J.A."/>
        </authorList>
    </citation>
    <scope>NUCLEOTIDE SEQUENCE [LARGE SCALE GENOMIC DNA]</scope>
    <source>
        <strain evidence="2 3">DSM 249</strain>
    </source>
</reference>
<keyword evidence="1" id="KW-1133">Transmembrane helix</keyword>
<keyword evidence="1" id="KW-0812">Transmembrane</keyword>
<sequence>MFAQGVNIYSALRRRSHYLTTIGICHNPHQSFGVPPGKMLSILVLATGRDLMSLFSGAVFALLAATPARVYVSNGASLGPPPF</sequence>